<organism evidence="1">
    <name type="scientific">marine sediment metagenome</name>
    <dbReference type="NCBI Taxonomy" id="412755"/>
    <lineage>
        <taxon>unclassified sequences</taxon>
        <taxon>metagenomes</taxon>
        <taxon>ecological metagenomes</taxon>
    </lineage>
</organism>
<evidence type="ECO:0000313" key="1">
    <source>
        <dbReference type="EMBL" id="KKL61788.1"/>
    </source>
</evidence>
<protein>
    <submittedName>
        <fullName evidence="1">Uncharacterized protein</fullName>
    </submittedName>
</protein>
<comment type="caution">
    <text evidence="1">The sequence shown here is derived from an EMBL/GenBank/DDBJ whole genome shotgun (WGS) entry which is preliminary data.</text>
</comment>
<dbReference type="EMBL" id="LAZR01028707">
    <property type="protein sequence ID" value="KKL61788.1"/>
    <property type="molecule type" value="Genomic_DNA"/>
</dbReference>
<reference evidence="1" key="1">
    <citation type="journal article" date="2015" name="Nature">
        <title>Complex archaea that bridge the gap between prokaryotes and eukaryotes.</title>
        <authorList>
            <person name="Spang A."/>
            <person name="Saw J.H."/>
            <person name="Jorgensen S.L."/>
            <person name="Zaremba-Niedzwiedzka K."/>
            <person name="Martijn J."/>
            <person name="Lind A.E."/>
            <person name="van Eijk R."/>
            <person name="Schleper C."/>
            <person name="Guy L."/>
            <person name="Ettema T.J."/>
        </authorList>
    </citation>
    <scope>NUCLEOTIDE SEQUENCE</scope>
</reference>
<name>A0A0F9DJE0_9ZZZZ</name>
<dbReference type="AlphaFoldDB" id="A0A0F9DJE0"/>
<sequence>MGKKISELPDLDNSLLEDFTKFEKEILSLSVKTGEENSRSYSIPELEIKFRKSALFNFWKLARFLRKEGKI</sequence>
<gene>
    <name evidence="1" type="ORF">LCGC14_2191800</name>
</gene>
<accession>A0A0F9DJE0</accession>
<proteinExistence type="predicted"/>